<dbReference type="EMBL" id="EU016635">
    <property type="protein sequence ID" value="ABZ08738.1"/>
    <property type="molecule type" value="Genomic_DNA"/>
</dbReference>
<reference evidence="1" key="1">
    <citation type="journal article" date="2008" name="ISME J.">
        <title>Genomic patterns of recombination, clonal divergence and environment in marine microbial populations.</title>
        <authorList>
            <person name="Konstantinidis K.T."/>
            <person name="Delong E.F."/>
        </authorList>
    </citation>
    <scope>NUCLEOTIDE SEQUENCE</scope>
</reference>
<dbReference type="AlphaFoldDB" id="B3T829"/>
<sequence length="76" mass="9033">MEKKCSECGSLFTCEEDTGTCWCASLPKLSKDQISDGDCVCKNCLLKKYRKNILKTDEIKKDLFEEKYRYQWRNRH</sequence>
<proteinExistence type="predicted"/>
<accession>B3T829</accession>
<evidence type="ECO:0000313" key="1">
    <source>
        <dbReference type="EMBL" id="ABZ08738.1"/>
    </source>
</evidence>
<organism evidence="1">
    <name type="scientific">uncultured marine crenarchaeote HF4000_APKG4H17</name>
    <dbReference type="NCBI Taxonomy" id="455589"/>
    <lineage>
        <taxon>Archaea</taxon>
        <taxon>Nitrososphaerota</taxon>
        <taxon>Nitrososphaeria</taxon>
        <taxon>Nitrosopumilales</taxon>
        <taxon>environmental samples</taxon>
    </lineage>
</organism>
<gene>
    <name evidence="1" type="ORF">ALOHA_HF4000APKG4H17ctg1g32</name>
</gene>
<protein>
    <recommendedName>
        <fullName evidence="2">Cysteine-rich CWC</fullName>
    </recommendedName>
</protein>
<name>B3T829_9ARCH</name>
<evidence type="ECO:0008006" key="2">
    <source>
        <dbReference type="Google" id="ProtNLM"/>
    </source>
</evidence>